<feature type="domain" description="Arrestin C-terminal-like" evidence="2">
    <location>
        <begin position="169"/>
        <end position="298"/>
    </location>
</feature>
<evidence type="ECO:0000259" key="2">
    <source>
        <dbReference type="SMART" id="SM01017"/>
    </source>
</evidence>
<dbReference type="EMBL" id="IACT01004450">
    <property type="protein sequence ID" value="LAC23642.1"/>
    <property type="molecule type" value="mRNA"/>
</dbReference>
<dbReference type="SMART" id="SM01017">
    <property type="entry name" value="Arrestin_C"/>
    <property type="match status" value="1"/>
</dbReference>
<dbReference type="Pfam" id="PF00339">
    <property type="entry name" value="Arrestin_N"/>
    <property type="match status" value="1"/>
</dbReference>
<evidence type="ECO:0000256" key="1">
    <source>
        <dbReference type="ARBA" id="ARBA00005298"/>
    </source>
</evidence>
<dbReference type="GO" id="GO:0015031">
    <property type="term" value="P:protein transport"/>
    <property type="evidence" value="ECO:0007669"/>
    <property type="project" value="TreeGrafter"/>
</dbReference>
<dbReference type="PANTHER" id="PTHR11188:SF176">
    <property type="entry name" value="ARRESTIN DOMAIN-CONTAINING PROTEIN 1"/>
    <property type="match status" value="1"/>
</dbReference>
<name>A0A6A7G010_9CRUS</name>
<dbReference type="AlphaFoldDB" id="A0A6A7G010"/>
<dbReference type="Gene3D" id="2.60.40.640">
    <property type="match status" value="2"/>
</dbReference>
<evidence type="ECO:0000313" key="3">
    <source>
        <dbReference type="EMBL" id="LAC23642.1"/>
    </source>
</evidence>
<reference evidence="3" key="1">
    <citation type="submission" date="2017-11" db="EMBL/GenBank/DDBJ databases">
        <title>The sensing device of the deep-sea amphipod.</title>
        <authorList>
            <person name="Kobayashi H."/>
            <person name="Nagahama T."/>
            <person name="Arai W."/>
            <person name="Sasagawa Y."/>
            <person name="Umeda M."/>
            <person name="Hayashi T."/>
            <person name="Nikaido I."/>
            <person name="Watanabe H."/>
            <person name="Oguri K."/>
            <person name="Kitazato H."/>
            <person name="Fujioka K."/>
            <person name="Kido Y."/>
            <person name="Takami H."/>
        </authorList>
    </citation>
    <scope>NUCLEOTIDE SEQUENCE</scope>
    <source>
        <tissue evidence="3">Whole body</tissue>
    </source>
</reference>
<dbReference type="GO" id="GO:0005737">
    <property type="term" value="C:cytoplasm"/>
    <property type="evidence" value="ECO:0007669"/>
    <property type="project" value="TreeGrafter"/>
</dbReference>
<proteinExistence type="evidence at transcript level"/>
<dbReference type="Pfam" id="PF02752">
    <property type="entry name" value="Arrestin_C"/>
    <property type="match status" value="1"/>
</dbReference>
<dbReference type="InterPro" id="IPR011021">
    <property type="entry name" value="Arrestin-like_N"/>
</dbReference>
<dbReference type="InterPro" id="IPR011022">
    <property type="entry name" value="Arrestin_C-like"/>
</dbReference>
<dbReference type="InterPro" id="IPR014756">
    <property type="entry name" value="Ig_E-set"/>
</dbReference>
<protein>
    <submittedName>
        <fullName evidence="3">Arrestin domain-containing protein 2-like isoform X1</fullName>
    </submittedName>
</protein>
<accession>A0A6A7G010</accession>
<dbReference type="InterPro" id="IPR050357">
    <property type="entry name" value="Arrestin_domain-protein"/>
</dbReference>
<organism evidence="3">
    <name type="scientific">Hirondellea gigas</name>
    <dbReference type="NCBI Taxonomy" id="1518452"/>
    <lineage>
        <taxon>Eukaryota</taxon>
        <taxon>Metazoa</taxon>
        <taxon>Ecdysozoa</taxon>
        <taxon>Arthropoda</taxon>
        <taxon>Crustacea</taxon>
        <taxon>Multicrustacea</taxon>
        <taxon>Malacostraca</taxon>
        <taxon>Eumalacostraca</taxon>
        <taxon>Peracarida</taxon>
        <taxon>Amphipoda</taxon>
        <taxon>Amphilochidea</taxon>
        <taxon>Lysianassida</taxon>
        <taxon>Lysianassidira</taxon>
        <taxon>Lysianassoidea</taxon>
        <taxon>Lysianassidae</taxon>
        <taxon>Hirondellea</taxon>
    </lineage>
</organism>
<comment type="similarity">
    <text evidence="1">Belongs to the arrestin family.</text>
</comment>
<dbReference type="PANTHER" id="PTHR11188">
    <property type="entry name" value="ARRESTIN DOMAIN CONTAINING PROTEIN"/>
    <property type="match status" value="1"/>
</dbReference>
<dbReference type="InterPro" id="IPR014752">
    <property type="entry name" value="Arrestin-like_C"/>
</dbReference>
<dbReference type="SUPFAM" id="SSF81296">
    <property type="entry name" value="E set domains"/>
    <property type="match status" value="2"/>
</dbReference>
<sequence length="397" mass="44053">MTVKSIKVELHPEYPVYFGWQIISGIVRAEVLQEISCKDVKVTCSGKAKVRWTEGSGKQQLVFKAKEKYVNLSKIVWTPEIPERGKLPAGNYAWPFSFQLPQDIPSSFEGTFGFIRYKVKANINISSAYDKKHSIYFSVCCPVDLNYDDNAKSPLKMVKTDTYGCCCCVKGPVALNFNCQYSGAVSGEKFKIRGEVANQGRKEVTNSTVTIYQKVTYRSGKSKNKKTTDQVCKVTRGAIAPGDRDFYVDVPLEIPAVVPSLKFCNIMELQYIIEIKATFGSYSYVYERVPFNIGTIPFVTEGENVPIPAARGDAFVGFPPPITFAPPLTGFVPEGGLPAAGPEMRPPMMGPPAGPMMEPFYNHPVPGTEDCYFCGNIRMRLNMKSPAPKYISYASVM</sequence>